<dbReference type="InterPro" id="IPR013087">
    <property type="entry name" value="Znf_C2H2_type"/>
</dbReference>
<keyword evidence="11" id="KW-1185">Reference proteome</keyword>
<keyword evidence="5" id="KW-0862">Zinc</keyword>
<feature type="domain" description="C2H2-type" evidence="10">
    <location>
        <begin position="263"/>
        <end position="290"/>
    </location>
</feature>
<evidence type="ECO:0000256" key="4">
    <source>
        <dbReference type="ARBA" id="ARBA00022771"/>
    </source>
</evidence>
<feature type="compositionally biased region" description="Polar residues" evidence="9">
    <location>
        <begin position="76"/>
        <end position="85"/>
    </location>
</feature>
<keyword evidence="4 8" id="KW-0863">Zinc-finger</keyword>
<dbReference type="GO" id="GO:0000978">
    <property type="term" value="F:RNA polymerase II cis-regulatory region sequence-specific DNA binding"/>
    <property type="evidence" value="ECO:0007669"/>
    <property type="project" value="TreeGrafter"/>
</dbReference>
<evidence type="ECO:0000256" key="5">
    <source>
        <dbReference type="ARBA" id="ARBA00022833"/>
    </source>
</evidence>
<dbReference type="PANTHER" id="PTHR24404">
    <property type="entry name" value="ZINC FINGER PROTEIN"/>
    <property type="match status" value="1"/>
</dbReference>
<evidence type="ECO:0000256" key="1">
    <source>
        <dbReference type="ARBA" id="ARBA00004123"/>
    </source>
</evidence>
<dbReference type="InterPro" id="IPR050589">
    <property type="entry name" value="Ikaros_C2H2-ZF"/>
</dbReference>
<dbReference type="KEGG" id="goe:100903988"/>
<evidence type="ECO:0000256" key="6">
    <source>
        <dbReference type="ARBA" id="ARBA00023125"/>
    </source>
</evidence>
<keyword evidence="3" id="KW-0677">Repeat</keyword>
<evidence type="ECO:0000256" key="8">
    <source>
        <dbReference type="PROSITE-ProRule" id="PRU00042"/>
    </source>
</evidence>
<dbReference type="GO" id="GO:0003700">
    <property type="term" value="F:DNA-binding transcription factor activity"/>
    <property type="evidence" value="ECO:0007669"/>
    <property type="project" value="TreeGrafter"/>
</dbReference>
<dbReference type="SMART" id="SM00355">
    <property type="entry name" value="ZnF_C2H2"/>
    <property type="match status" value="5"/>
</dbReference>
<keyword evidence="6" id="KW-0238">DNA-binding</keyword>
<name>A0AAJ6QTX3_9ACAR</name>
<reference evidence="12" key="1">
    <citation type="submission" date="2025-08" db="UniProtKB">
        <authorList>
            <consortium name="RefSeq"/>
        </authorList>
    </citation>
    <scope>IDENTIFICATION</scope>
</reference>
<dbReference type="PROSITE" id="PS50157">
    <property type="entry name" value="ZINC_FINGER_C2H2_2"/>
    <property type="match status" value="4"/>
</dbReference>
<dbReference type="Gene3D" id="3.30.160.60">
    <property type="entry name" value="Classic Zinc Finger"/>
    <property type="match status" value="3"/>
</dbReference>
<feature type="domain" description="C2H2-type" evidence="10">
    <location>
        <begin position="177"/>
        <end position="205"/>
    </location>
</feature>
<feature type="region of interest" description="Disordered" evidence="9">
    <location>
        <begin position="55"/>
        <end position="110"/>
    </location>
</feature>
<comment type="subcellular location">
    <subcellularLocation>
        <location evidence="1">Nucleus</location>
    </subcellularLocation>
</comment>
<feature type="domain" description="C2H2-type" evidence="10">
    <location>
        <begin position="235"/>
        <end position="262"/>
    </location>
</feature>
<dbReference type="PROSITE" id="PS00028">
    <property type="entry name" value="ZINC_FINGER_C2H2_1"/>
    <property type="match status" value="2"/>
</dbReference>
<evidence type="ECO:0000256" key="3">
    <source>
        <dbReference type="ARBA" id="ARBA00022737"/>
    </source>
</evidence>
<protein>
    <submittedName>
        <fullName evidence="12">Transcriptional repressor CTCF</fullName>
    </submittedName>
</protein>
<dbReference type="GO" id="GO:0008270">
    <property type="term" value="F:zinc ion binding"/>
    <property type="evidence" value="ECO:0007669"/>
    <property type="project" value="UniProtKB-KW"/>
</dbReference>
<sequence>MRHQSRPVALEIIARGAPKAEEEEPPVGHAIDGDGYFQSEVQDVRETVYEAAHGVQETEIGADANRDQDADKESSNIESDANASNVEYGGECSLQTTDGDEEEKRQQEQPMMVVQQVDEGDQREQYVLLFRNDDEEPVETYVVEGELQEEEDENEEQLPEQETVQPAAVRVNGRKCFKCDECDYVCKRRNYVKIHKQKVHVTPREMTCYLCQGNFASTATLYAHMGQAHAEELPYACEICGYRARARHRIVSHKLSHDKEPRYKCDFCSFATRHKYLKTQHEYTHQEEKPFSCSICEYKGRWRSSVYMHIKKRHRDLQGLEAQRCVQQEIETTAPECAPPKTSSTR</sequence>
<organism evidence="11 12">
    <name type="scientific">Galendromus occidentalis</name>
    <name type="common">western predatory mite</name>
    <dbReference type="NCBI Taxonomy" id="34638"/>
    <lineage>
        <taxon>Eukaryota</taxon>
        <taxon>Metazoa</taxon>
        <taxon>Ecdysozoa</taxon>
        <taxon>Arthropoda</taxon>
        <taxon>Chelicerata</taxon>
        <taxon>Arachnida</taxon>
        <taxon>Acari</taxon>
        <taxon>Parasitiformes</taxon>
        <taxon>Mesostigmata</taxon>
        <taxon>Gamasina</taxon>
        <taxon>Phytoseioidea</taxon>
        <taxon>Phytoseiidae</taxon>
        <taxon>Typhlodrominae</taxon>
        <taxon>Galendromus</taxon>
    </lineage>
</organism>
<proteinExistence type="predicted"/>
<evidence type="ECO:0000256" key="7">
    <source>
        <dbReference type="ARBA" id="ARBA00023242"/>
    </source>
</evidence>
<keyword evidence="7" id="KW-0539">Nucleus</keyword>
<keyword evidence="2" id="KW-0479">Metal-binding</keyword>
<dbReference type="SUPFAM" id="SSF57667">
    <property type="entry name" value="beta-beta-alpha zinc fingers"/>
    <property type="match status" value="2"/>
</dbReference>
<feature type="compositionally biased region" description="Basic and acidic residues" evidence="9">
    <location>
        <begin position="64"/>
        <end position="75"/>
    </location>
</feature>
<evidence type="ECO:0000259" key="10">
    <source>
        <dbReference type="PROSITE" id="PS50157"/>
    </source>
</evidence>
<evidence type="ECO:0000256" key="9">
    <source>
        <dbReference type="SAM" id="MobiDB-lite"/>
    </source>
</evidence>
<dbReference type="GO" id="GO:0006357">
    <property type="term" value="P:regulation of transcription by RNA polymerase II"/>
    <property type="evidence" value="ECO:0007669"/>
    <property type="project" value="TreeGrafter"/>
</dbReference>
<dbReference type="GeneID" id="100903988"/>
<gene>
    <name evidence="12" type="primary">LOC100903988</name>
</gene>
<dbReference type="GO" id="GO:0005634">
    <property type="term" value="C:nucleus"/>
    <property type="evidence" value="ECO:0007669"/>
    <property type="project" value="UniProtKB-SubCell"/>
</dbReference>
<accession>A0AAJ6QTX3</accession>
<dbReference type="Proteomes" id="UP000694867">
    <property type="component" value="Unplaced"/>
</dbReference>
<feature type="domain" description="C2H2-type" evidence="10">
    <location>
        <begin position="206"/>
        <end position="234"/>
    </location>
</feature>
<dbReference type="AlphaFoldDB" id="A0AAJ6QTX3"/>
<evidence type="ECO:0000313" key="11">
    <source>
        <dbReference type="Proteomes" id="UP000694867"/>
    </source>
</evidence>
<evidence type="ECO:0000313" key="12">
    <source>
        <dbReference type="RefSeq" id="XP_003743733.1"/>
    </source>
</evidence>
<dbReference type="InterPro" id="IPR036236">
    <property type="entry name" value="Znf_C2H2_sf"/>
</dbReference>
<evidence type="ECO:0000256" key="2">
    <source>
        <dbReference type="ARBA" id="ARBA00022723"/>
    </source>
</evidence>
<dbReference type="RefSeq" id="XP_003743733.1">
    <property type="nucleotide sequence ID" value="XM_003743685.1"/>
</dbReference>
<dbReference type="PANTHER" id="PTHR24404:SF114">
    <property type="entry name" value="KLUMPFUSS, ISOFORM B-RELATED"/>
    <property type="match status" value="1"/>
</dbReference>
<feature type="region of interest" description="Disordered" evidence="9">
    <location>
        <begin position="1"/>
        <end position="34"/>
    </location>
</feature>